<evidence type="ECO:0000313" key="2">
    <source>
        <dbReference type="EMBL" id="RSH92694.1"/>
    </source>
</evidence>
<feature type="region of interest" description="Disordered" evidence="1">
    <location>
        <begin position="91"/>
        <end position="131"/>
    </location>
</feature>
<accession>A0A427YNL0</accession>
<feature type="region of interest" description="Disordered" evidence="1">
    <location>
        <begin position="1"/>
        <end position="62"/>
    </location>
</feature>
<sequence>MGDRNNSRLSEPEQGNSLKGEAMHELVPTLVESPEATGTREAGTGVTDCATTSASCRGKASSRASTLRCSPYLSGRVSGVLFTLAGRYGAYQTNMGSAPSTPRADESATAGKLDSPPDMGSALGDDERASM</sequence>
<evidence type="ECO:0000313" key="3">
    <source>
        <dbReference type="Proteomes" id="UP000279259"/>
    </source>
</evidence>
<organism evidence="2 3">
    <name type="scientific">Saitozyma podzolica</name>
    <dbReference type="NCBI Taxonomy" id="1890683"/>
    <lineage>
        <taxon>Eukaryota</taxon>
        <taxon>Fungi</taxon>
        <taxon>Dikarya</taxon>
        <taxon>Basidiomycota</taxon>
        <taxon>Agaricomycotina</taxon>
        <taxon>Tremellomycetes</taxon>
        <taxon>Tremellales</taxon>
        <taxon>Trimorphomycetaceae</taxon>
        <taxon>Saitozyma</taxon>
    </lineage>
</organism>
<proteinExistence type="predicted"/>
<keyword evidence="3" id="KW-1185">Reference proteome</keyword>
<protein>
    <submittedName>
        <fullName evidence="2">Uncharacterized protein</fullName>
    </submittedName>
</protein>
<dbReference type="Proteomes" id="UP000279259">
    <property type="component" value="Unassembled WGS sequence"/>
</dbReference>
<dbReference type="EMBL" id="RSCD01000005">
    <property type="protein sequence ID" value="RSH92694.1"/>
    <property type="molecule type" value="Genomic_DNA"/>
</dbReference>
<feature type="compositionally biased region" description="Polar residues" evidence="1">
    <location>
        <begin position="91"/>
        <end position="100"/>
    </location>
</feature>
<feature type="compositionally biased region" description="Polar residues" evidence="1">
    <location>
        <begin position="7"/>
        <end position="17"/>
    </location>
</feature>
<evidence type="ECO:0000256" key="1">
    <source>
        <dbReference type="SAM" id="MobiDB-lite"/>
    </source>
</evidence>
<reference evidence="2 3" key="1">
    <citation type="submission" date="2018-11" db="EMBL/GenBank/DDBJ databases">
        <title>Genome sequence of Saitozyma podzolica DSM 27192.</title>
        <authorList>
            <person name="Aliyu H."/>
            <person name="Gorte O."/>
            <person name="Ochsenreither K."/>
        </authorList>
    </citation>
    <scope>NUCLEOTIDE SEQUENCE [LARGE SCALE GENOMIC DNA]</scope>
    <source>
        <strain evidence="2 3">DSM 27192</strain>
    </source>
</reference>
<name>A0A427YNL0_9TREE</name>
<dbReference type="AlphaFoldDB" id="A0A427YNL0"/>
<gene>
    <name evidence="2" type="ORF">EHS25_008139</name>
</gene>
<comment type="caution">
    <text evidence="2">The sequence shown here is derived from an EMBL/GenBank/DDBJ whole genome shotgun (WGS) entry which is preliminary data.</text>
</comment>